<organism evidence="2 3">
    <name type="scientific">Aspergillus puulaauensis</name>
    <dbReference type="NCBI Taxonomy" id="1220207"/>
    <lineage>
        <taxon>Eukaryota</taxon>
        <taxon>Fungi</taxon>
        <taxon>Dikarya</taxon>
        <taxon>Ascomycota</taxon>
        <taxon>Pezizomycotina</taxon>
        <taxon>Eurotiomycetes</taxon>
        <taxon>Eurotiomycetidae</taxon>
        <taxon>Eurotiales</taxon>
        <taxon>Aspergillaceae</taxon>
        <taxon>Aspergillus</taxon>
    </lineage>
</organism>
<dbReference type="InterPro" id="IPR003837">
    <property type="entry name" value="GatC"/>
</dbReference>
<dbReference type="PANTHER" id="PTHR15004">
    <property type="entry name" value="GLUTAMYL-TRNA(GLN) AMIDOTRANSFERASE SUBUNIT C, MITOCHONDRIAL"/>
    <property type="match status" value="1"/>
</dbReference>
<protein>
    <recommendedName>
        <fullName evidence="1">Glutamyl-tRNA amidotransferase complex subunit Gta3 domain-containing protein</fullName>
    </recommendedName>
</protein>
<proteinExistence type="predicted"/>
<reference evidence="2" key="2">
    <citation type="submission" date="2021-02" db="EMBL/GenBank/DDBJ databases">
        <title>Aspergillus puulaauensis MK2 genome sequence.</title>
        <authorList>
            <person name="Futagami T."/>
            <person name="Mori K."/>
            <person name="Kadooka C."/>
            <person name="Tanaka T."/>
        </authorList>
    </citation>
    <scope>NUCLEOTIDE SEQUENCE</scope>
    <source>
        <strain evidence="2">MK2</strain>
    </source>
</reference>
<dbReference type="KEGG" id="apuu:APUU_51215A"/>
<dbReference type="Proteomes" id="UP000654913">
    <property type="component" value="Chromosome 5"/>
</dbReference>
<dbReference type="AlphaFoldDB" id="A0A7R7XTG6"/>
<evidence type="ECO:0000313" key="2">
    <source>
        <dbReference type="EMBL" id="BCS26504.1"/>
    </source>
</evidence>
<feature type="domain" description="Glutamyl-tRNA amidotransferase complex subunit Gta3" evidence="1">
    <location>
        <begin position="58"/>
        <end position="114"/>
    </location>
</feature>
<dbReference type="GO" id="GO:0006450">
    <property type="term" value="P:regulation of translational fidelity"/>
    <property type="evidence" value="ECO:0007669"/>
    <property type="project" value="InterPro"/>
</dbReference>
<evidence type="ECO:0000313" key="3">
    <source>
        <dbReference type="Proteomes" id="UP000654913"/>
    </source>
</evidence>
<dbReference type="GeneID" id="64976509"/>
<dbReference type="InterPro" id="IPR036113">
    <property type="entry name" value="Asp/Glu-ADT_sf_sub_c"/>
</dbReference>
<dbReference type="GO" id="GO:0070681">
    <property type="term" value="P:glutaminyl-tRNAGln biosynthesis via transamidation"/>
    <property type="evidence" value="ECO:0007669"/>
    <property type="project" value="TreeGrafter"/>
</dbReference>
<sequence>MLRRAAPRLSTAPYSSLRVNQSIFRYYSSKPDDTDIESMLAKPTWSVRSLLPDPAARPSSPTVTPAQLKHLLRLSALPQPSSPEEEQQMLETLESQIHFVREIQKVDTTGVEPLQSIRDESPEAVKESTIGLEQLKEALSKERVIGRNKKIQRIESARNDRPDGDAWDGNALRYASKTKGKFFVVDTANS</sequence>
<dbReference type="Pfam" id="PF20978">
    <property type="entry name" value="Gta3"/>
    <property type="match status" value="1"/>
</dbReference>
<evidence type="ECO:0000259" key="1">
    <source>
        <dbReference type="Pfam" id="PF20978"/>
    </source>
</evidence>
<keyword evidence="3" id="KW-1185">Reference proteome</keyword>
<accession>A0A7R7XTG6</accession>
<gene>
    <name evidence="2" type="ORF">APUU_51215A</name>
</gene>
<dbReference type="InterPro" id="IPR049545">
    <property type="entry name" value="Gta3_dom"/>
</dbReference>
<dbReference type="GO" id="GO:0032543">
    <property type="term" value="P:mitochondrial translation"/>
    <property type="evidence" value="ECO:0007669"/>
    <property type="project" value="TreeGrafter"/>
</dbReference>
<dbReference type="GO" id="GO:0030956">
    <property type="term" value="C:glutamyl-tRNA(Gln) amidotransferase complex"/>
    <property type="evidence" value="ECO:0007669"/>
    <property type="project" value="TreeGrafter"/>
</dbReference>
<dbReference type="OrthoDB" id="5522061at2759"/>
<reference evidence="2" key="1">
    <citation type="submission" date="2021-01" db="EMBL/GenBank/DDBJ databases">
        <authorList>
            <consortium name="Aspergillus puulaauensis MK2 genome sequencing consortium"/>
            <person name="Kazuki M."/>
            <person name="Futagami T."/>
        </authorList>
    </citation>
    <scope>NUCLEOTIDE SEQUENCE</scope>
    <source>
        <strain evidence="2">MK2</strain>
    </source>
</reference>
<dbReference type="RefSeq" id="XP_041558698.1">
    <property type="nucleotide sequence ID" value="XM_041706299.1"/>
</dbReference>
<dbReference type="SUPFAM" id="SSF141000">
    <property type="entry name" value="Glu-tRNAGln amidotransferase C subunit"/>
    <property type="match status" value="1"/>
</dbReference>
<dbReference type="PANTHER" id="PTHR15004:SF0">
    <property type="entry name" value="GLUTAMYL-TRNA(GLN) AMIDOTRANSFERASE SUBUNIT C, MITOCHONDRIAL"/>
    <property type="match status" value="1"/>
</dbReference>
<dbReference type="GO" id="GO:0005739">
    <property type="term" value="C:mitochondrion"/>
    <property type="evidence" value="ECO:0007669"/>
    <property type="project" value="TreeGrafter"/>
</dbReference>
<dbReference type="EMBL" id="AP024447">
    <property type="protein sequence ID" value="BCS26504.1"/>
    <property type="molecule type" value="Genomic_DNA"/>
</dbReference>
<name>A0A7R7XTG6_9EURO</name>